<keyword evidence="2" id="KW-1185">Reference proteome</keyword>
<evidence type="ECO:0000313" key="1">
    <source>
        <dbReference type="EMBL" id="QEC57979.1"/>
    </source>
</evidence>
<evidence type="ECO:0000313" key="2">
    <source>
        <dbReference type="Proteomes" id="UP000321204"/>
    </source>
</evidence>
<dbReference type="KEGG" id="fgg:FSB75_19390"/>
<sequence length="103" mass="11717">MKVDSPFLVPITNEISLVTIPVEHFRSCRVITNENVSFRMFRDGDRFKAVPQISADERRTAGITEELVFVYRSQVITSANNTSDEAMNVIKNITLELEAQELL</sequence>
<reference evidence="1 2" key="1">
    <citation type="journal article" date="2015" name="Int. J. Syst. Evol. Microbiol.">
        <title>Flavisolibacter ginsenosidimutans sp. nov., with ginsenoside-converting activity isolated from soil used for cultivating ginseng.</title>
        <authorList>
            <person name="Zhao Y."/>
            <person name="Liu Q."/>
            <person name="Kang M.S."/>
            <person name="Jin F."/>
            <person name="Yu H."/>
            <person name="Im W.T."/>
        </authorList>
    </citation>
    <scope>NUCLEOTIDE SEQUENCE [LARGE SCALE GENOMIC DNA]</scope>
    <source>
        <strain evidence="1 2">Gsoil 636</strain>
    </source>
</reference>
<dbReference type="EMBL" id="CP042433">
    <property type="protein sequence ID" value="QEC57979.1"/>
    <property type="molecule type" value="Genomic_DNA"/>
</dbReference>
<dbReference type="RefSeq" id="WP_146790864.1">
    <property type="nucleotide sequence ID" value="NZ_BAABIO010000003.1"/>
</dbReference>
<proteinExistence type="predicted"/>
<dbReference type="AlphaFoldDB" id="A0A5B8UP22"/>
<name>A0A5B8UP22_9BACT</name>
<dbReference type="Proteomes" id="UP000321204">
    <property type="component" value="Chromosome"/>
</dbReference>
<organism evidence="1 2">
    <name type="scientific">Flavisolibacter ginsenosidimutans</name>
    <dbReference type="NCBI Taxonomy" id="661481"/>
    <lineage>
        <taxon>Bacteria</taxon>
        <taxon>Pseudomonadati</taxon>
        <taxon>Bacteroidota</taxon>
        <taxon>Chitinophagia</taxon>
        <taxon>Chitinophagales</taxon>
        <taxon>Chitinophagaceae</taxon>
        <taxon>Flavisolibacter</taxon>
    </lineage>
</organism>
<protein>
    <submittedName>
        <fullName evidence="1">Uncharacterized protein</fullName>
    </submittedName>
</protein>
<gene>
    <name evidence="1" type="ORF">FSB75_19390</name>
</gene>
<accession>A0A5B8UP22</accession>